<sequence length="759" mass="85026">MGPEEAASTSSSSGSSDSGNSSDSDGEDGGSRDGPDSGEDVPEAPESEDEEPADPEVQTEARAEDGDPADYPDDDLESEPEVRVQTRTAIMKERAAKRAASSAFLTQSWAVSGMPSDDAAGRSPESPRSPGRDMDWEEGVDSFSPKRTAREPSDLEPSPRRKPSWCGCVSRLRTRWGERCGPCLRRAARCCAPCASLMRLVSRLWVAFEARCKPLAFGVRCLFCPFFLLLAGFRCCCGTGGTSEDSEVPRSPSRSMSRKASTRSMSRGFSRGFSRSGSMAARGSRLRKSGTLSTRFSEGPSHQPKSTIKVTHPRLPRQEEVQKKASARERFRELRREMTHDAGEMDAQQMGGTLDHRQSSLKLQSLKSGVGKSLTKSLQRGESSFSEIPEPTGLAALDWTAWLPWNWASTFEVWKESRIEMWAGLEKVLEEMEKEDQIKCDSEGIRRWSLERKYLRARRTFIFAYWDPFLDILPRWKTVVAVLTGSLLLIPISGFVLASVLLVSSILRNMEYVEGNCQIQALPEAFVTSKGVVTEVSGKYLIRRFYAASPDRTEGFVLQACDIRVPCEHEDIALTGFLEREKCDKFRIWAWRDPVVCYYHQDDEYATEGRDLLCLSRPSDLQEEIFGVVIAGAAVLVAVLIIVVLLIRRALEQREAQRFQEEFERELEKQRVEAEEREIEEETRRQKEENQKQADADAEAEVDNVDDLEWATERSKSLLKQPTRLTMSQFNHSRDSGIVSESLALGRSQSRGVMSPPAV</sequence>
<organism evidence="3 4">
    <name type="scientific">Symbiodinium natans</name>
    <dbReference type="NCBI Taxonomy" id="878477"/>
    <lineage>
        <taxon>Eukaryota</taxon>
        <taxon>Sar</taxon>
        <taxon>Alveolata</taxon>
        <taxon>Dinophyceae</taxon>
        <taxon>Suessiales</taxon>
        <taxon>Symbiodiniaceae</taxon>
        <taxon>Symbiodinium</taxon>
    </lineage>
</organism>
<accession>A0A812KSQ1</accession>
<feature type="compositionally biased region" description="Polar residues" evidence="1">
    <location>
        <begin position="721"/>
        <end position="731"/>
    </location>
</feature>
<evidence type="ECO:0000256" key="1">
    <source>
        <dbReference type="SAM" id="MobiDB-lite"/>
    </source>
</evidence>
<evidence type="ECO:0000313" key="4">
    <source>
        <dbReference type="Proteomes" id="UP000604046"/>
    </source>
</evidence>
<feature type="compositionally biased region" description="Basic and acidic residues" evidence="1">
    <location>
        <begin position="682"/>
        <end position="695"/>
    </location>
</feature>
<feature type="compositionally biased region" description="Acidic residues" evidence="1">
    <location>
        <begin position="36"/>
        <end position="54"/>
    </location>
</feature>
<feature type="compositionally biased region" description="Low complexity" evidence="1">
    <location>
        <begin position="263"/>
        <end position="283"/>
    </location>
</feature>
<keyword evidence="2" id="KW-1133">Transmembrane helix</keyword>
<evidence type="ECO:0000313" key="3">
    <source>
        <dbReference type="EMBL" id="CAE7233035.1"/>
    </source>
</evidence>
<gene>
    <name evidence="3" type="ORF">SNAT2548_LOCUS9693</name>
</gene>
<feature type="compositionally biased region" description="Basic and acidic residues" evidence="1">
    <location>
        <begin position="148"/>
        <end position="159"/>
    </location>
</feature>
<dbReference type="AlphaFoldDB" id="A0A812KSQ1"/>
<name>A0A812KSQ1_9DINO</name>
<feature type="region of interest" description="Disordered" evidence="1">
    <location>
        <begin position="1"/>
        <end position="163"/>
    </location>
</feature>
<protein>
    <submittedName>
        <fullName evidence="3">Uncharacterized protein</fullName>
    </submittedName>
</protein>
<feature type="region of interest" description="Disordered" evidence="1">
    <location>
        <begin position="721"/>
        <end position="759"/>
    </location>
</feature>
<feature type="compositionally biased region" description="Low complexity" evidence="1">
    <location>
        <begin position="8"/>
        <end position="23"/>
    </location>
</feature>
<feature type="transmembrane region" description="Helical" evidence="2">
    <location>
        <begin position="479"/>
        <end position="503"/>
    </location>
</feature>
<keyword evidence="2" id="KW-0812">Transmembrane</keyword>
<comment type="caution">
    <text evidence="3">The sequence shown here is derived from an EMBL/GenBank/DDBJ whole genome shotgun (WGS) entry which is preliminary data.</text>
</comment>
<dbReference type="EMBL" id="CAJNDS010000777">
    <property type="protein sequence ID" value="CAE7233035.1"/>
    <property type="molecule type" value="Genomic_DNA"/>
</dbReference>
<proteinExistence type="predicted"/>
<dbReference type="Proteomes" id="UP000604046">
    <property type="component" value="Unassembled WGS sequence"/>
</dbReference>
<evidence type="ECO:0000256" key="2">
    <source>
        <dbReference type="SAM" id="Phobius"/>
    </source>
</evidence>
<feature type="compositionally biased region" description="Acidic residues" evidence="1">
    <location>
        <begin position="66"/>
        <end position="79"/>
    </location>
</feature>
<feature type="transmembrane region" description="Helical" evidence="2">
    <location>
        <begin position="625"/>
        <end position="647"/>
    </location>
</feature>
<reference evidence="3" key="1">
    <citation type="submission" date="2021-02" db="EMBL/GenBank/DDBJ databases">
        <authorList>
            <person name="Dougan E. K."/>
            <person name="Rhodes N."/>
            <person name="Thang M."/>
            <person name="Chan C."/>
        </authorList>
    </citation>
    <scope>NUCLEOTIDE SEQUENCE</scope>
</reference>
<dbReference type="OrthoDB" id="10250354at2759"/>
<feature type="compositionally biased region" description="Acidic residues" evidence="1">
    <location>
        <begin position="696"/>
        <end position="708"/>
    </location>
</feature>
<feature type="compositionally biased region" description="Basic and acidic residues" evidence="1">
    <location>
        <begin position="80"/>
        <end position="96"/>
    </location>
</feature>
<keyword evidence="2" id="KW-0472">Membrane</keyword>
<feature type="region of interest" description="Disordered" evidence="1">
    <location>
        <begin position="670"/>
        <end position="708"/>
    </location>
</feature>
<keyword evidence="4" id="KW-1185">Reference proteome</keyword>
<feature type="region of interest" description="Disordered" evidence="1">
    <location>
        <begin position="241"/>
        <end position="310"/>
    </location>
</feature>